<dbReference type="AlphaFoldDB" id="A0A9E8A097"/>
<organism evidence="1">
    <name type="scientific">Bosea sp. NBC_00436</name>
    <dbReference type="NCBI Taxonomy" id="2969620"/>
    <lineage>
        <taxon>Bacteria</taxon>
        <taxon>Pseudomonadati</taxon>
        <taxon>Pseudomonadota</taxon>
        <taxon>Alphaproteobacteria</taxon>
        <taxon>Hyphomicrobiales</taxon>
        <taxon>Boseaceae</taxon>
        <taxon>Bosea</taxon>
    </lineage>
</organism>
<evidence type="ECO:0000313" key="1">
    <source>
        <dbReference type="EMBL" id="UZF88104.1"/>
    </source>
</evidence>
<dbReference type="EMBL" id="CP102774">
    <property type="protein sequence ID" value="UZF88104.1"/>
    <property type="molecule type" value="Genomic_DNA"/>
</dbReference>
<sequence length="157" mass="16750">MALQMHRNADGFLAELDRGCVAERRHIENVLKGKLAPDVVGEGDDIERLAIVAETTLHGAGLKAVHLRWAAVAGANDMRVASAMKEGVGRELGPKQAGSGPAVDAVVRQTVARVILGRLLAALRVTIELARKGADCFGDQAHSLKNSRNLEGRMRSN</sequence>
<accession>A0A9E8A097</accession>
<reference evidence="1" key="1">
    <citation type="submission" date="2022-08" db="EMBL/GenBank/DDBJ databases">
        <title>Complete Genome Sequences of 2 Bosea sp. soil isolates.</title>
        <authorList>
            <person name="Alvarez Arevalo M."/>
            <person name="Sterndorff E.B."/>
            <person name="Faurdal D."/>
            <person name="Joergensen T.S."/>
            <person name="Weber T."/>
        </authorList>
    </citation>
    <scope>NUCLEOTIDE SEQUENCE</scope>
    <source>
        <strain evidence="1">NBC_00436</strain>
    </source>
</reference>
<proteinExistence type="predicted"/>
<protein>
    <submittedName>
        <fullName evidence="1">Uncharacterized protein</fullName>
    </submittedName>
</protein>
<name>A0A9E8A097_9HYPH</name>
<gene>
    <name evidence="1" type="ORF">NWE54_04760</name>
</gene>